<dbReference type="GeneID" id="105364243"/>
<evidence type="ECO:0000313" key="2">
    <source>
        <dbReference type="Proteomes" id="UP000695007"/>
    </source>
</evidence>
<protein>
    <submittedName>
        <fullName evidence="3">COMM domain-containing protein 8-like</fullName>
    </submittedName>
</protein>
<dbReference type="AlphaFoldDB" id="A0AAJ7DXV2"/>
<evidence type="ECO:0000259" key="1">
    <source>
        <dbReference type="PROSITE" id="PS51269"/>
    </source>
</evidence>
<dbReference type="RefSeq" id="XP_011500432.1">
    <property type="nucleotide sequence ID" value="XM_011502130.1"/>
</dbReference>
<dbReference type="InterPro" id="IPR055184">
    <property type="entry name" value="COMMD8_HN"/>
</dbReference>
<dbReference type="Pfam" id="PF07258">
    <property type="entry name" value="COMM_domain"/>
    <property type="match status" value="1"/>
</dbReference>
<dbReference type="Proteomes" id="UP000695007">
    <property type="component" value="Unplaced"/>
</dbReference>
<gene>
    <name evidence="3" type="primary">LOC105364243</name>
</gene>
<dbReference type="InterPro" id="IPR017920">
    <property type="entry name" value="COMM"/>
</dbReference>
<reference evidence="3" key="1">
    <citation type="submission" date="2025-08" db="UniProtKB">
        <authorList>
            <consortium name="RefSeq"/>
        </authorList>
    </citation>
    <scope>IDENTIFICATION</scope>
</reference>
<proteinExistence type="predicted"/>
<organism evidence="2 3">
    <name type="scientific">Ceratosolen solmsi marchali</name>
    <dbReference type="NCBI Taxonomy" id="326594"/>
    <lineage>
        <taxon>Eukaryota</taxon>
        <taxon>Metazoa</taxon>
        <taxon>Ecdysozoa</taxon>
        <taxon>Arthropoda</taxon>
        <taxon>Hexapoda</taxon>
        <taxon>Insecta</taxon>
        <taxon>Pterygota</taxon>
        <taxon>Neoptera</taxon>
        <taxon>Endopterygota</taxon>
        <taxon>Hymenoptera</taxon>
        <taxon>Apocrita</taxon>
        <taxon>Proctotrupomorpha</taxon>
        <taxon>Chalcidoidea</taxon>
        <taxon>Agaonidae</taxon>
        <taxon>Agaoninae</taxon>
        <taxon>Ceratosolen</taxon>
    </lineage>
</organism>
<dbReference type="Pfam" id="PF22838">
    <property type="entry name" value="COMMD8_HN"/>
    <property type="match status" value="1"/>
</dbReference>
<feature type="domain" description="COMM" evidence="1">
    <location>
        <begin position="97"/>
        <end position="158"/>
    </location>
</feature>
<accession>A0AAJ7DXV2</accession>
<dbReference type="PROSITE" id="PS51269">
    <property type="entry name" value="COMM"/>
    <property type="match status" value="1"/>
</dbReference>
<evidence type="ECO:0000313" key="3">
    <source>
        <dbReference type="RefSeq" id="XP_011500432.1"/>
    </source>
</evidence>
<dbReference type="KEGG" id="csol:105364243"/>
<sequence>MEFLHACIDEICTCNGPTFQKYSNVDWTKNMFDEVRNFFLTFLQKTNCLYIEEEKMPLEYHELPEHVREIILICLRIRRSQLTDALLYKYSCRHLPTLLNFDWRLKYIMGSSKMATLKEPLLQLDLILQEKETREIFEIELNKDELESFINTIESIAI</sequence>
<keyword evidence="2" id="KW-1185">Reference proteome</keyword>
<name>A0AAJ7DXV2_9HYME</name>